<name>A0A8J3MQ14_9RICK</name>
<accession>A0A8J3MQ14</accession>
<organism evidence="2 3">
    <name type="scientific">Candidatus Mesenet longicola</name>
    <dbReference type="NCBI Taxonomy" id="1892558"/>
    <lineage>
        <taxon>Bacteria</taxon>
        <taxon>Pseudomonadati</taxon>
        <taxon>Pseudomonadota</taxon>
        <taxon>Alphaproteobacteria</taxon>
        <taxon>Rickettsiales</taxon>
        <taxon>Anaplasmataceae</taxon>
        <taxon>Candidatus Mesenet</taxon>
    </lineage>
</organism>
<keyword evidence="3" id="KW-1185">Reference proteome</keyword>
<dbReference type="AlphaFoldDB" id="A0A8J3MQ14"/>
<dbReference type="Proteomes" id="UP000637906">
    <property type="component" value="Unassembled WGS sequence"/>
</dbReference>
<feature type="compositionally biased region" description="Basic and acidic residues" evidence="1">
    <location>
        <begin position="399"/>
        <end position="411"/>
    </location>
</feature>
<feature type="region of interest" description="Disordered" evidence="1">
    <location>
        <begin position="231"/>
        <end position="261"/>
    </location>
</feature>
<comment type="caution">
    <text evidence="2">The sequence shown here is derived from an EMBL/GenBank/DDBJ whole genome shotgun (WGS) entry which is preliminary data.</text>
</comment>
<dbReference type="EMBL" id="BNGU01000002">
    <property type="protein sequence ID" value="GHM59067.1"/>
    <property type="molecule type" value="Genomic_DNA"/>
</dbReference>
<protein>
    <submittedName>
        <fullName evidence="2">Uncharacterized protein</fullName>
    </submittedName>
</protein>
<reference evidence="2 3" key="1">
    <citation type="journal article" date="2021" name="Microb. Ecol.">
        <title>Candidatus Mesenet longicola: Novel Endosymbionts of Brontispa longissima that Induce Cytoplasmic Incompatibility.</title>
        <authorList>
            <person name="Takano S."/>
            <person name="Gotoh Y."/>
            <person name="Hayashi T."/>
        </authorList>
    </citation>
    <scope>NUCLEOTIDE SEQUENCE [LARGE SCALE GENOMIC DNA]</scope>
    <source>
        <strain evidence="2">L5</strain>
    </source>
</reference>
<feature type="compositionally biased region" description="Polar residues" evidence="1">
    <location>
        <begin position="244"/>
        <end position="259"/>
    </location>
</feature>
<evidence type="ECO:0000256" key="1">
    <source>
        <dbReference type="SAM" id="MobiDB-lite"/>
    </source>
</evidence>
<feature type="region of interest" description="Disordered" evidence="1">
    <location>
        <begin position="385"/>
        <end position="411"/>
    </location>
</feature>
<sequence length="411" mass="47068">MISGIINKVKAGAEKLDHSITGHPWKSWRSIPRVMYWLPKYFIYHPISTAIQGLPYIVNLEQTWKQNIRPKIPFYNPDVYFDVKENKTTSKDYGIRFDPIMKKKGHDEDIRVKTPKYKLPQKSMQQFEAWLESSEEDRKNKNFIPKSSDKKELSADEKKVYDQLIELHKFLKERNGTVKVEGGALVIRIDVTNKTLEEIEEQVEHCCNALDMPRDTKMIKTIARRLYKKTQDREISNDEPFAKTKQQLKSAATSPSHSILQDKKEDIDGEIIEEVAVQDVEQQIPGNPICTSQSQGKNDTKNMEPVKQISGIRKEEQMSNNMDNSQFSLTNPGEFPNNVVSLQSEKKSNELQSDLVSRSEIGRSNMSDIKNQIIDVGEDLGDVSLSTTNIKSSYISGNRRGEELSRGRSQG</sequence>
<feature type="compositionally biased region" description="Basic and acidic residues" evidence="1">
    <location>
        <begin position="231"/>
        <end position="242"/>
    </location>
</feature>
<gene>
    <name evidence="2" type="ORF">sL5_00600</name>
</gene>
<feature type="compositionally biased region" description="Polar residues" evidence="1">
    <location>
        <begin position="385"/>
        <end position="396"/>
    </location>
</feature>
<evidence type="ECO:0000313" key="3">
    <source>
        <dbReference type="Proteomes" id="UP000637906"/>
    </source>
</evidence>
<proteinExistence type="predicted"/>
<evidence type="ECO:0000313" key="2">
    <source>
        <dbReference type="EMBL" id="GHM59067.1"/>
    </source>
</evidence>